<dbReference type="Proteomes" id="UP000264531">
    <property type="component" value="Segment"/>
</dbReference>
<proteinExistence type="predicted"/>
<evidence type="ECO:0000313" key="2">
    <source>
        <dbReference type="Proteomes" id="UP000264531"/>
    </source>
</evidence>
<evidence type="ECO:0000313" key="1">
    <source>
        <dbReference type="EMBL" id="AXQ64788.1"/>
    </source>
</evidence>
<dbReference type="RefSeq" id="YP_009808424.1">
    <property type="nucleotide sequence ID" value="NC_048040.1"/>
</dbReference>
<sequence>MSDDRYVINYKQLGRTGVGRCHHEVTRAGILEPCDKTGVALAWLWDDWDGAYVAAPVCVHHLRIANAVPLTDYFTPRRSEVAR</sequence>
<name>A0A385E1K6_9CAUD</name>
<reference evidence="1 2" key="1">
    <citation type="submission" date="2018-07" db="EMBL/GenBank/DDBJ databases">
        <authorList>
            <person name="Washington J.M."/>
            <person name="Garlena R.A."/>
            <person name="Russell D.A."/>
            <person name="Pope W.H."/>
            <person name="Jacobs-Sera D."/>
            <person name="Hatfull G.F."/>
        </authorList>
    </citation>
    <scope>NUCLEOTIDE SEQUENCE [LARGE SCALE GENOMIC DNA]</scope>
</reference>
<protein>
    <submittedName>
        <fullName evidence="1">Uncharacterized protein</fullName>
    </submittedName>
</protein>
<keyword evidence="2" id="KW-1185">Reference proteome</keyword>
<dbReference type="KEGG" id="vg:54999326"/>
<organism evidence="1 2">
    <name type="scientific">Gordonia phage Phistory</name>
    <dbReference type="NCBI Taxonomy" id="2301694"/>
    <lineage>
        <taxon>Viruses</taxon>
        <taxon>Duplodnaviria</taxon>
        <taxon>Heunggongvirae</taxon>
        <taxon>Uroviricota</taxon>
        <taxon>Caudoviricetes</taxon>
        <taxon>Langleyhallvirinae</taxon>
        <taxon>Phistoryvirus</taxon>
        <taxon>Phistoryvirus phistory</taxon>
    </lineage>
</organism>
<dbReference type="EMBL" id="MH651185">
    <property type="protein sequence ID" value="AXQ64788.1"/>
    <property type="molecule type" value="Genomic_DNA"/>
</dbReference>
<gene>
    <name evidence="1" type="primary">83</name>
    <name evidence="1" type="ORF">SEA_PHISTORY_83</name>
</gene>
<accession>A0A385E1K6</accession>
<dbReference type="GeneID" id="54999326"/>